<evidence type="ECO:0000256" key="3">
    <source>
        <dbReference type="ARBA" id="ARBA00022840"/>
    </source>
</evidence>
<protein>
    <submittedName>
        <fullName evidence="5">Uncharacterized protein</fullName>
    </submittedName>
</protein>
<comment type="caution">
    <text evidence="5">The sequence shown here is derived from an EMBL/GenBank/DDBJ whole genome shotgun (WGS) entry which is preliminary data.</text>
</comment>
<feature type="compositionally biased region" description="Polar residues" evidence="4">
    <location>
        <begin position="450"/>
        <end position="459"/>
    </location>
</feature>
<evidence type="ECO:0000313" key="6">
    <source>
        <dbReference type="Proteomes" id="UP001497525"/>
    </source>
</evidence>
<name>A0AAV2T1K7_CALDB</name>
<keyword evidence="2" id="KW-0547">Nucleotide-binding</keyword>
<dbReference type="FunFam" id="3.30.420.40:FF:000171">
    <property type="entry name" value="Heat shock 70 kDa protein 4"/>
    <property type="match status" value="1"/>
</dbReference>
<dbReference type="Pfam" id="PF00012">
    <property type="entry name" value="HSP70"/>
    <property type="match status" value="1"/>
</dbReference>
<feature type="region of interest" description="Disordered" evidence="4">
    <location>
        <begin position="625"/>
        <end position="686"/>
    </location>
</feature>
<dbReference type="Gene3D" id="3.30.30.30">
    <property type="match status" value="1"/>
</dbReference>
<comment type="similarity">
    <text evidence="1">Belongs to the heat shock protein 70 family.</text>
</comment>
<feature type="compositionally biased region" description="Basic and acidic residues" evidence="4">
    <location>
        <begin position="428"/>
        <end position="437"/>
    </location>
</feature>
<feature type="compositionally biased region" description="Basic and acidic residues" evidence="4">
    <location>
        <begin position="568"/>
        <end position="581"/>
    </location>
</feature>
<reference evidence="5" key="1">
    <citation type="submission" date="2024-06" db="EMBL/GenBank/DDBJ databases">
        <authorList>
            <person name="Liu X."/>
            <person name="Lenzi L."/>
            <person name="Haldenby T S."/>
            <person name="Uol C."/>
        </authorList>
    </citation>
    <scope>NUCLEOTIDE SEQUENCE</scope>
</reference>
<organism evidence="5 6">
    <name type="scientific">Calicophoron daubneyi</name>
    <name type="common">Rumen fluke</name>
    <name type="synonym">Paramphistomum daubneyi</name>
    <dbReference type="NCBI Taxonomy" id="300641"/>
    <lineage>
        <taxon>Eukaryota</taxon>
        <taxon>Metazoa</taxon>
        <taxon>Spiralia</taxon>
        <taxon>Lophotrochozoa</taxon>
        <taxon>Platyhelminthes</taxon>
        <taxon>Trematoda</taxon>
        <taxon>Digenea</taxon>
        <taxon>Plagiorchiida</taxon>
        <taxon>Pronocephalata</taxon>
        <taxon>Paramphistomoidea</taxon>
        <taxon>Paramphistomidae</taxon>
        <taxon>Calicophoron</taxon>
    </lineage>
</organism>
<evidence type="ECO:0000256" key="1">
    <source>
        <dbReference type="ARBA" id="ARBA00007381"/>
    </source>
</evidence>
<accession>A0AAV2T1K7</accession>
<dbReference type="PANTHER" id="PTHR45639">
    <property type="entry name" value="HSC70CB, ISOFORM G-RELATED"/>
    <property type="match status" value="1"/>
</dbReference>
<dbReference type="AlphaFoldDB" id="A0AAV2T1K7"/>
<dbReference type="GO" id="GO:0005829">
    <property type="term" value="C:cytosol"/>
    <property type="evidence" value="ECO:0007669"/>
    <property type="project" value="TreeGrafter"/>
</dbReference>
<dbReference type="InterPro" id="IPR013126">
    <property type="entry name" value="Hsp_70_fam"/>
</dbReference>
<dbReference type="GO" id="GO:0005524">
    <property type="term" value="F:ATP binding"/>
    <property type="evidence" value="ECO:0007669"/>
    <property type="project" value="UniProtKB-KW"/>
</dbReference>
<proteinExistence type="inferred from homology"/>
<dbReference type="SUPFAM" id="SSF53067">
    <property type="entry name" value="Actin-like ATPase domain"/>
    <property type="match status" value="2"/>
</dbReference>
<evidence type="ECO:0000256" key="4">
    <source>
        <dbReference type="SAM" id="MobiDB-lite"/>
    </source>
</evidence>
<feature type="region of interest" description="Disordered" evidence="4">
    <location>
        <begin position="568"/>
        <end position="588"/>
    </location>
</feature>
<dbReference type="Gene3D" id="3.30.420.40">
    <property type="match status" value="2"/>
</dbReference>
<dbReference type="EMBL" id="CAXLJL010000054">
    <property type="protein sequence ID" value="CAL5129869.1"/>
    <property type="molecule type" value="Genomic_DNA"/>
</dbReference>
<gene>
    <name evidence="5" type="ORF">CDAUBV1_LOCUS1308</name>
</gene>
<evidence type="ECO:0000313" key="5">
    <source>
        <dbReference type="EMBL" id="CAL5129869.1"/>
    </source>
</evidence>
<dbReference type="Gene3D" id="3.90.640.10">
    <property type="entry name" value="Actin, Chain A, domain 4"/>
    <property type="match status" value="1"/>
</dbReference>
<sequence>MEGNIENTLTNFLPLIGRHTDSLKSSREGADSTNKLEIAPDGHVRIQVDYLGHKTHFYPEHILAMLITKLRDMAKSNLGDEVRSTVLNVPIFCDEYERGALLEAASLAGLDNVELLNETTAVCIAYAFNTTDSQHELSSDSIVAFVLMGYCSTQVCVCAFRQGQITILATSHNRNLGGRNFDFLIFEYLKKKFDEKYATVEDDWSILSKYRLLSECRNLKERMSGNSDPLPIHLDYLVENYNLDETMDRRKFEDLSAGLLKQFQTVLEECLDRAKVKEVDSVEMVGGGMRVPALKAIVKDVFKREGRVSLRSENFIVRGCTLKHAMSNACYAMKQLQIVDNTSEHTTPHSTFTAAEMKRIRDLEFQISKDYEEKLDDLTRENENESSMLEIRTKTKAELAAGLGIENRASSENPRDNLNVKCQTADDESTKKIEDKPWSVQSNVDDKPRTSCTELSDGSSGRGDLYMKCQTEDEESMNSKRENELWSVQGNVRDIFGTSSTQLAESSVKSERCKCLLDTVTIPKASLTQLTFKQGISVENLRTNFKRRMGPTMKISGKHIYPRDVYPETNRADEEQGRELETSANTTEGFAYIPDENDQKRVCGASGLAFPSDKRDDLYVKCQTRDDESMKRKREPWTVPINVDSRSETSSTQLGDSSSRGPTLEKSEKYIYTRGVNPETHRADEEQGCELETNANTTEGFAHIPDENDQKRVCGASGLAFPSDKTVPQILVQDTGRRMKAFKLPDQIRFVDIIRAHNSVGKLRMLTVHE</sequence>
<feature type="compositionally biased region" description="Polar residues" evidence="4">
    <location>
        <begin position="648"/>
        <end position="661"/>
    </location>
</feature>
<dbReference type="InterPro" id="IPR043129">
    <property type="entry name" value="ATPase_NBD"/>
</dbReference>
<keyword evidence="3" id="KW-0067">ATP-binding</keyword>
<dbReference type="Proteomes" id="UP001497525">
    <property type="component" value="Unassembled WGS sequence"/>
</dbReference>
<dbReference type="PANTHER" id="PTHR45639:SF4">
    <property type="entry name" value="HSC70CB, ISOFORM G"/>
    <property type="match status" value="1"/>
</dbReference>
<dbReference type="GO" id="GO:0005634">
    <property type="term" value="C:nucleus"/>
    <property type="evidence" value="ECO:0007669"/>
    <property type="project" value="TreeGrafter"/>
</dbReference>
<feature type="region of interest" description="Disordered" evidence="4">
    <location>
        <begin position="404"/>
        <end position="460"/>
    </location>
</feature>
<dbReference type="GO" id="GO:0140662">
    <property type="term" value="F:ATP-dependent protein folding chaperone"/>
    <property type="evidence" value="ECO:0007669"/>
    <property type="project" value="InterPro"/>
</dbReference>
<evidence type="ECO:0000256" key="2">
    <source>
        <dbReference type="ARBA" id="ARBA00022741"/>
    </source>
</evidence>